<keyword evidence="2" id="KW-0547">Nucleotide-binding</keyword>
<dbReference type="RefSeq" id="WP_272088437.1">
    <property type="nucleotide sequence ID" value="NZ_JAQNDL010000002.1"/>
</dbReference>
<keyword evidence="3 7" id="KW-0418">Kinase</keyword>
<proteinExistence type="predicted"/>
<dbReference type="SMART" id="SM00220">
    <property type="entry name" value="S_TKc"/>
    <property type="match status" value="1"/>
</dbReference>
<dbReference type="CDD" id="cd14014">
    <property type="entry name" value="STKc_PknB_like"/>
    <property type="match status" value="1"/>
</dbReference>
<evidence type="ECO:0000259" key="6">
    <source>
        <dbReference type="PROSITE" id="PS50011"/>
    </source>
</evidence>
<comment type="caution">
    <text evidence="7">The sequence shown here is derived from an EMBL/GenBank/DDBJ whole genome shotgun (WGS) entry which is preliminary data.</text>
</comment>
<keyword evidence="8" id="KW-1185">Reference proteome</keyword>
<dbReference type="Pfam" id="PF00069">
    <property type="entry name" value="Pkinase"/>
    <property type="match status" value="1"/>
</dbReference>
<feature type="compositionally biased region" description="Low complexity" evidence="5">
    <location>
        <begin position="452"/>
        <end position="461"/>
    </location>
</feature>
<evidence type="ECO:0000256" key="5">
    <source>
        <dbReference type="SAM" id="MobiDB-lite"/>
    </source>
</evidence>
<sequence length="670" mass="71558">MPLGTPGYMPPEAAEVVDARTDVFGLARTLYRLLTHLPAQSWPEGLDQVPEPLGRLVREAGDPRADLRPATMEEFRGRLHAARAHVVPTPAMRPARHLWPVPADRKPAPHSESGNTATPAGDPCTTSPASQLFERRLELRLRLRAGSTGQTWRAYHHALGGDVVVKIVPAALAEGEAGDRLRREAAALFKLQHTAFPQVYESDSAEADGSLYLVEEWIRGETFGDMMKRGRPDLLLAVELVAQVAEALALAHSRGVIHGDVHPGNFMIELEEAQPPRARVIDLNHCVLLDHFFALSAERFATPPHLRPSYRPKPGGLPAFLPPEVARGGRQTALSDLYGLGCVLFSLITGAQVPATELSAILDAGAREEYGERLAAYLADRLPDLEESELLEVLPVVLAPEPEQRALNVLGALNMSAFALALRTTAASIRETRTPADPGRPSRPQANPPASPAASAPPAAPRGPLARRLLLAAVGLVLLGGVLGAALITGSSREASAPAAETMLEPSLPPQAPSREASTPAAELMLEPPLPSPAPSREESEPAADPTLEPSLPAPALGQTPPIPPAPATSRKASRRERPQAPPEPVTIDEATEAAAVARAGIRDRCAGAPKVIAVELDIEAGRGKVSRLNFKPAAGFNADSWEECVRGELERVAYPKRATRSHVALRLQR</sequence>
<feature type="region of interest" description="Disordered" evidence="5">
    <location>
        <begin position="498"/>
        <end position="591"/>
    </location>
</feature>
<dbReference type="GO" id="GO:0016301">
    <property type="term" value="F:kinase activity"/>
    <property type="evidence" value="ECO:0007669"/>
    <property type="project" value="UniProtKB-KW"/>
</dbReference>
<dbReference type="InterPro" id="IPR000719">
    <property type="entry name" value="Prot_kinase_dom"/>
</dbReference>
<dbReference type="InterPro" id="IPR011009">
    <property type="entry name" value="Kinase-like_dom_sf"/>
</dbReference>
<evidence type="ECO:0000256" key="2">
    <source>
        <dbReference type="ARBA" id="ARBA00022741"/>
    </source>
</evidence>
<feature type="domain" description="Protein kinase" evidence="6">
    <location>
        <begin position="137"/>
        <end position="418"/>
    </location>
</feature>
<dbReference type="SUPFAM" id="SSF56112">
    <property type="entry name" value="Protein kinase-like (PK-like)"/>
    <property type="match status" value="2"/>
</dbReference>
<feature type="region of interest" description="Disordered" evidence="5">
    <location>
        <begin position="432"/>
        <end position="461"/>
    </location>
</feature>
<feature type="region of interest" description="Disordered" evidence="5">
    <location>
        <begin position="103"/>
        <end position="128"/>
    </location>
</feature>
<organism evidence="7 8">
    <name type="scientific">Nannocystis bainbridge</name>
    <dbReference type="NCBI Taxonomy" id="2995303"/>
    <lineage>
        <taxon>Bacteria</taxon>
        <taxon>Pseudomonadati</taxon>
        <taxon>Myxococcota</taxon>
        <taxon>Polyangia</taxon>
        <taxon>Nannocystales</taxon>
        <taxon>Nannocystaceae</taxon>
        <taxon>Nannocystis</taxon>
    </lineage>
</organism>
<evidence type="ECO:0000256" key="1">
    <source>
        <dbReference type="ARBA" id="ARBA00022679"/>
    </source>
</evidence>
<dbReference type="PANTHER" id="PTHR43289:SF6">
    <property type="entry name" value="SERINE_THREONINE-PROTEIN KINASE NEKL-3"/>
    <property type="match status" value="1"/>
</dbReference>
<dbReference type="PANTHER" id="PTHR43289">
    <property type="entry name" value="MITOGEN-ACTIVATED PROTEIN KINASE KINASE KINASE 20-RELATED"/>
    <property type="match status" value="1"/>
</dbReference>
<evidence type="ECO:0000313" key="7">
    <source>
        <dbReference type="EMBL" id="MDC0719940.1"/>
    </source>
</evidence>
<reference evidence="7 8" key="1">
    <citation type="submission" date="2022-11" db="EMBL/GenBank/DDBJ databases">
        <title>Minimal conservation of predation-associated metabolite biosynthetic gene clusters underscores biosynthetic potential of Myxococcota including descriptions for ten novel species: Archangium lansinium sp. nov., Myxococcus landrumus sp. nov., Nannocystis bai.</title>
        <authorList>
            <person name="Ahearne A."/>
            <person name="Stevens C."/>
            <person name="Dowd S."/>
        </authorList>
    </citation>
    <scope>NUCLEOTIDE SEQUENCE [LARGE SCALE GENOMIC DNA]</scope>
    <source>
        <strain evidence="7 8">BB15-2</strain>
    </source>
</reference>
<protein>
    <submittedName>
        <fullName evidence="7">Protein kinase</fullName>
    </submittedName>
</protein>
<dbReference type="Gene3D" id="3.30.200.20">
    <property type="entry name" value="Phosphorylase Kinase, domain 1"/>
    <property type="match status" value="1"/>
</dbReference>
<dbReference type="EMBL" id="JAQNDL010000002">
    <property type="protein sequence ID" value="MDC0719940.1"/>
    <property type="molecule type" value="Genomic_DNA"/>
</dbReference>
<name>A0ABT5E2D5_9BACT</name>
<keyword evidence="1" id="KW-0808">Transferase</keyword>
<dbReference type="Proteomes" id="UP001221686">
    <property type="component" value="Unassembled WGS sequence"/>
</dbReference>
<evidence type="ECO:0000256" key="4">
    <source>
        <dbReference type="ARBA" id="ARBA00022840"/>
    </source>
</evidence>
<accession>A0ABT5E2D5</accession>
<evidence type="ECO:0000313" key="8">
    <source>
        <dbReference type="Proteomes" id="UP001221686"/>
    </source>
</evidence>
<keyword evidence="4" id="KW-0067">ATP-binding</keyword>
<evidence type="ECO:0000256" key="3">
    <source>
        <dbReference type="ARBA" id="ARBA00022777"/>
    </source>
</evidence>
<dbReference type="Gene3D" id="1.10.510.10">
    <property type="entry name" value="Transferase(Phosphotransferase) domain 1"/>
    <property type="match status" value="2"/>
</dbReference>
<gene>
    <name evidence="7" type="ORF">POL25_23780</name>
</gene>
<dbReference type="PROSITE" id="PS50011">
    <property type="entry name" value="PROTEIN_KINASE_DOM"/>
    <property type="match status" value="1"/>
</dbReference>
<feature type="compositionally biased region" description="Polar residues" evidence="5">
    <location>
        <begin position="112"/>
        <end position="128"/>
    </location>
</feature>